<dbReference type="InterPro" id="IPR052020">
    <property type="entry name" value="Cyclic_di-GMP/3'3'-cGAMP_PDE"/>
</dbReference>
<dbReference type="PANTHER" id="PTHR45228:SF1">
    <property type="entry name" value="CYCLIC DI-GMP PHOSPHODIESTERASE TM_0186"/>
    <property type="match status" value="1"/>
</dbReference>
<name>A0ABZ2XD85_9RHOO</name>
<dbReference type="InterPro" id="IPR003607">
    <property type="entry name" value="HD/PDEase_dom"/>
</dbReference>
<dbReference type="SUPFAM" id="SSF109604">
    <property type="entry name" value="HD-domain/PDEase-like"/>
    <property type="match status" value="1"/>
</dbReference>
<dbReference type="Proteomes" id="UP001479520">
    <property type="component" value="Chromosome"/>
</dbReference>
<dbReference type="InterPro" id="IPR037522">
    <property type="entry name" value="HD_GYP_dom"/>
</dbReference>
<dbReference type="Gene3D" id="1.10.3210.10">
    <property type="entry name" value="Hypothetical protein af1432"/>
    <property type="match status" value="1"/>
</dbReference>
<gene>
    <name evidence="2" type="ORF">AADV58_11130</name>
</gene>
<proteinExistence type="predicted"/>
<dbReference type="InterPro" id="IPR029016">
    <property type="entry name" value="GAF-like_dom_sf"/>
</dbReference>
<dbReference type="RefSeq" id="WP_081700239.1">
    <property type="nucleotide sequence ID" value="NZ_CP151406.1"/>
</dbReference>
<organism evidence="2 3">
    <name type="scientific">Azonexus hydrophilus</name>
    <dbReference type="NCBI Taxonomy" id="418702"/>
    <lineage>
        <taxon>Bacteria</taxon>
        <taxon>Pseudomonadati</taxon>
        <taxon>Pseudomonadota</taxon>
        <taxon>Betaproteobacteria</taxon>
        <taxon>Rhodocyclales</taxon>
        <taxon>Azonexaceae</taxon>
        <taxon>Azonexus</taxon>
    </lineage>
</organism>
<feature type="domain" description="HD-GYP" evidence="1">
    <location>
        <begin position="168"/>
        <end position="376"/>
    </location>
</feature>
<keyword evidence="3" id="KW-1185">Reference proteome</keyword>
<dbReference type="Gene3D" id="3.30.450.40">
    <property type="match status" value="1"/>
</dbReference>
<sequence>MKKNSVCEHQDLLNRLNEKLTMSEKIGFLHRVLRQRCEFVHRIGIAVYDPQDDMLQTFAHSTEGENPLGNYQCRLRDAKSLYRISLDGKPRVINDMSVFARSRKTHARKLETHGYQASYTVPIYQNAQLGGFVFFNSRQAGVFDESSLPYLDMIARLVSLLVNMELKQVQVLLGALRTATCFSGHKDPETGAHLARMARFSRLIANAVARDYRLDDEFVEAVFWFAPMHDIGKIAIPDEILRKPGKLTAGEMAVMKTHTTKGREMIESMLGNFGLEEFGYADLVCHIAECHHENYDGSGYPYGLIGEDIPIEARIVAVADVFDALTSRRSYKEAWSNEEAFAVLRKMATWKLDPRCVEALIACREEIVDIQAAFRDEHEQAVKYVDSPVFSAFRFSCNLQPA</sequence>
<reference evidence="2 3" key="1">
    <citation type="submission" date="2024-04" db="EMBL/GenBank/DDBJ databases">
        <title>Dissimilatory iodate-reducing microorganisms contribute to the enrichment of iodine in groundwater.</title>
        <authorList>
            <person name="Jiang Z."/>
        </authorList>
    </citation>
    <scope>NUCLEOTIDE SEQUENCE [LARGE SCALE GENOMIC DNA]</scope>
    <source>
        <strain evidence="2 3">NCP973</strain>
    </source>
</reference>
<dbReference type="SUPFAM" id="SSF55781">
    <property type="entry name" value="GAF domain-like"/>
    <property type="match status" value="1"/>
</dbReference>
<dbReference type="Pfam" id="PF13487">
    <property type="entry name" value="HD_5"/>
    <property type="match status" value="1"/>
</dbReference>
<protein>
    <submittedName>
        <fullName evidence="2">HD domain-containing phosphohydrolase</fullName>
    </submittedName>
</protein>
<evidence type="ECO:0000313" key="3">
    <source>
        <dbReference type="Proteomes" id="UP001479520"/>
    </source>
</evidence>
<dbReference type="PROSITE" id="PS51832">
    <property type="entry name" value="HD_GYP"/>
    <property type="match status" value="1"/>
</dbReference>
<dbReference type="EMBL" id="CP151406">
    <property type="protein sequence ID" value="WZJ20506.1"/>
    <property type="molecule type" value="Genomic_DNA"/>
</dbReference>
<dbReference type="SMART" id="SM00471">
    <property type="entry name" value="HDc"/>
    <property type="match status" value="1"/>
</dbReference>
<evidence type="ECO:0000313" key="2">
    <source>
        <dbReference type="EMBL" id="WZJ20506.1"/>
    </source>
</evidence>
<evidence type="ECO:0000259" key="1">
    <source>
        <dbReference type="PROSITE" id="PS51832"/>
    </source>
</evidence>
<dbReference type="PANTHER" id="PTHR45228">
    <property type="entry name" value="CYCLIC DI-GMP PHOSPHODIESTERASE TM_0186-RELATED"/>
    <property type="match status" value="1"/>
</dbReference>
<dbReference type="CDD" id="cd00077">
    <property type="entry name" value="HDc"/>
    <property type="match status" value="1"/>
</dbReference>
<accession>A0ABZ2XD85</accession>